<evidence type="ECO:0000256" key="1">
    <source>
        <dbReference type="SAM" id="Coils"/>
    </source>
</evidence>
<feature type="transmembrane region" description="Helical" evidence="2">
    <location>
        <begin position="36"/>
        <end position="58"/>
    </location>
</feature>
<dbReference type="Pfam" id="PF06541">
    <property type="entry name" value="ABC_trans_CmpB"/>
    <property type="match status" value="1"/>
</dbReference>
<evidence type="ECO:0000313" key="4">
    <source>
        <dbReference type="Proteomes" id="UP000606193"/>
    </source>
</evidence>
<feature type="transmembrane region" description="Helical" evidence="2">
    <location>
        <begin position="6"/>
        <end position="24"/>
    </location>
</feature>
<dbReference type="Proteomes" id="UP000606193">
    <property type="component" value="Unassembled WGS sequence"/>
</dbReference>
<keyword evidence="2" id="KW-0812">Transmembrane</keyword>
<feature type="coiled-coil region" evidence="1">
    <location>
        <begin position="206"/>
        <end position="254"/>
    </location>
</feature>
<dbReference type="InterPro" id="IPR010540">
    <property type="entry name" value="CmpB_TMEM229"/>
</dbReference>
<comment type="caution">
    <text evidence="3">The sequence shown here is derived from an EMBL/GenBank/DDBJ whole genome shotgun (WGS) entry which is preliminary data.</text>
</comment>
<keyword evidence="4" id="KW-1185">Reference proteome</keyword>
<sequence>MFLGLSWYFILMDFYLYSFFGWIYESSFCSIKAHKLTNRGFLIGPLLPLYGFGGTIVYVFLRPLTPHPSLLYLGGMLLATAIEYFTSWGMEKMFHAQWWDYSDDPYNYEGRIALVPSMFWGFLSLLAFDFLQPALNSIIYSIPRQTGLILLTMVTVVMAADLIYTVITTINFRNQLETLYHIRDELITQLEEERFSSLRQIIFSKIHTQNERAEGFLKRLEELKETYSGEDSKLAEIEQRFREYKERHTSFQKKNPFFGNKRIMQAFPTLKFIPESVRKTGRKPVKILLKDFLLQITEKEHSEK</sequence>
<proteinExistence type="predicted"/>
<dbReference type="RefSeq" id="WP_249296933.1">
    <property type="nucleotide sequence ID" value="NZ_JACRSX010000001.1"/>
</dbReference>
<keyword evidence="1" id="KW-0175">Coiled coil</keyword>
<dbReference type="EMBL" id="JACRSX010000001">
    <property type="protein sequence ID" value="MBC8561188.1"/>
    <property type="molecule type" value="Genomic_DNA"/>
</dbReference>
<keyword evidence="2" id="KW-1133">Transmembrane helix</keyword>
<evidence type="ECO:0000256" key="2">
    <source>
        <dbReference type="SAM" id="Phobius"/>
    </source>
</evidence>
<protein>
    <recommendedName>
        <fullName evidence="5">ABC transporter permease</fullName>
    </recommendedName>
</protein>
<name>A0ABR7MZI6_9FIRM</name>
<feature type="transmembrane region" description="Helical" evidence="2">
    <location>
        <begin position="148"/>
        <end position="167"/>
    </location>
</feature>
<evidence type="ECO:0000313" key="3">
    <source>
        <dbReference type="EMBL" id="MBC8561188.1"/>
    </source>
</evidence>
<gene>
    <name evidence="3" type="ORF">H8704_00840</name>
</gene>
<accession>A0ABR7MZI6</accession>
<keyword evidence="2" id="KW-0472">Membrane</keyword>
<organism evidence="3 4">
    <name type="scientific">Jutongia huaianensis</name>
    <dbReference type="NCBI Taxonomy" id="2763668"/>
    <lineage>
        <taxon>Bacteria</taxon>
        <taxon>Bacillati</taxon>
        <taxon>Bacillota</taxon>
        <taxon>Clostridia</taxon>
        <taxon>Lachnospirales</taxon>
        <taxon>Lachnospiraceae</taxon>
        <taxon>Jutongia</taxon>
    </lineage>
</organism>
<evidence type="ECO:0008006" key="5">
    <source>
        <dbReference type="Google" id="ProtNLM"/>
    </source>
</evidence>
<reference evidence="3 4" key="1">
    <citation type="submission" date="2020-08" db="EMBL/GenBank/DDBJ databases">
        <title>Genome public.</title>
        <authorList>
            <person name="Liu C."/>
            <person name="Sun Q."/>
        </authorList>
    </citation>
    <scope>NUCLEOTIDE SEQUENCE [LARGE SCALE GENOMIC DNA]</scope>
    <source>
        <strain evidence="3 4">NSJ-37</strain>
    </source>
</reference>
<feature type="transmembrane region" description="Helical" evidence="2">
    <location>
        <begin position="70"/>
        <end position="90"/>
    </location>
</feature>